<dbReference type="PANTHER" id="PTHR31267:SF2">
    <property type="entry name" value="EXPRESSED PROTEIN"/>
    <property type="match status" value="1"/>
</dbReference>
<keyword evidence="1" id="KW-0472">Membrane</keyword>
<keyword evidence="3" id="KW-1185">Reference proteome</keyword>
<feature type="transmembrane region" description="Helical" evidence="1">
    <location>
        <begin position="74"/>
        <end position="95"/>
    </location>
</feature>
<organism evidence="2 3">
    <name type="scientific">Vanilla planifolia</name>
    <name type="common">Vanilla</name>
    <dbReference type="NCBI Taxonomy" id="51239"/>
    <lineage>
        <taxon>Eukaryota</taxon>
        <taxon>Viridiplantae</taxon>
        <taxon>Streptophyta</taxon>
        <taxon>Embryophyta</taxon>
        <taxon>Tracheophyta</taxon>
        <taxon>Spermatophyta</taxon>
        <taxon>Magnoliopsida</taxon>
        <taxon>Liliopsida</taxon>
        <taxon>Asparagales</taxon>
        <taxon>Orchidaceae</taxon>
        <taxon>Vanilloideae</taxon>
        <taxon>Vanilleae</taxon>
        <taxon>Vanilla</taxon>
    </lineage>
</organism>
<evidence type="ECO:0000256" key="1">
    <source>
        <dbReference type="SAM" id="Phobius"/>
    </source>
</evidence>
<keyword evidence="1" id="KW-0812">Transmembrane</keyword>
<sequence length="269" mass="30278">MDSEATVRKDENVPENSFPAGISADNSFPCTNDHTANERLAPVKKSEKWNHLVFCLAQGGHAKFDPCGFQVVELSISLLSLLFVYLLNKLVLFIYNMTVNGWARATNRLIEKIEDDLEIMDELTPITRSNRRLVLTTQLIQQLIPPVPAKFLFTNAVASYEKIIYYITKLTLGKFADLVSTLQVNIALQLERKSRLDGCSSIIDARIECQDVERGLIINRFAKFHGRIPTDAIEGPSTSESAPRRSLLQRNVNVVPMPRYIPDVNCLSL</sequence>
<name>A0A835Q2D5_VANPL</name>
<evidence type="ECO:0000313" key="2">
    <source>
        <dbReference type="EMBL" id="KAG0463408.1"/>
    </source>
</evidence>
<dbReference type="EMBL" id="JADCNL010000010">
    <property type="protein sequence ID" value="KAG0463408.1"/>
    <property type="molecule type" value="Genomic_DNA"/>
</dbReference>
<dbReference type="Proteomes" id="UP000636800">
    <property type="component" value="Chromosome 10"/>
</dbReference>
<reference evidence="2 3" key="1">
    <citation type="journal article" date="2020" name="Nat. Food">
        <title>A phased Vanilla planifolia genome enables genetic improvement of flavour and production.</title>
        <authorList>
            <person name="Hasing T."/>
            <person name="Tang H."/>
            <person name="Brym M."/>
            <person name="Khazi F."/>
            <person name="Huang T."/>
            <person name="Chambers A.H."/>
        </authorList>
    </citation>
    <scope>NUCLEOTIDE SEQUENCE [LARGE SCALE GENOMIC DNA]</scope>
    <source>
        <tissue evidence="2">Leaf</tissue>
    </source>
</reference>
<keyword evidence="1" id="KW-1133">Transmembrane helix</keyword>
<dbReference type="AlphaFoldDB" id="A0A835Q2D5"/>
<accession>A0A835Q2D5</accession>
<gene>
    <name evidence="2" type="ORF">HPP92_019477</name>
</gene>
<comment type="caution">
    <text evidence="2">The sequence shown here is derived from an EMBL/GenBank/DDBJ whole genome shotgun (WGS) entry which is preliminary data.</text>
</comment>
<dbReference type="PANTHER" id="PTHR31267">
    <property type="entry name" value="DENTIN SIALOPHOSPHOPROTEIN-LIKE PROTEIN"/>
    <property type="match status" value="1"/>
</dbReference>
<proteinExistence type="predicted"/>
<evidence type="ECO:0000313" key="3">
    <source>
        <dbReference type="Proteomes" id="UP000636800"/>
    </source>
</evidence>
<protein>
    <submittedName>
        <fullName evidence="2">Uncharacterized protein</fullName>
    </submittedName>
</protein>